<accession>A0A7I7RX26</accession>
<dbReference type="RefSeq" id="WP_163918328.1">
    <property type="nucleotide sequence ID" value="NZ_AP022593.1"/>
</dbReference>
<dbReference type="Proteomes" id="UP000467428">
    <property type="component" value="Chromosome"/>
</dbReference>
<dbReference type="PANTHER" id="PTHR37694">
    <property type="entry name" value="SLR8022 PROTEIN"/>
    <property type="match status" value="1"/>
</dbReference>
<evidence type="ECO:0000313" key="1">
    <source>
        <dbReference type="EMBL" id="BBY48566.1"/>
    </source>
</evidence>
<sequence>METLSLTALAGEQLEAARSAHAGRSAHTIYGGHDHELRQTVIALTEGNRLDDHESPGQATLLVLRGRVRVATSADDADAVECAEGDYLLLPLERHNLAALEDAVVLLTVVKKL</sequence>
<name>A0A7I7RX26_9MYCO</name>
<geneLocation type="plasmid" evidence="2">
    <name>pjcm18538 dna</name>
</geneLocation>
<dbReference type="EMBL" id="AP022593">
    <property type="protein sequence ID" value="BBY48566.1"/>
    <property type="molecule type" value="Genomic_DNA"/>
</dbReference>
<dbReference type="InterPro" id="IPR011051">
    <property type="entry name" value="RmlC_Cupin_sf"/>
</dbReference>
<dbReference type="KEGG" id="marz:MARA_20340"/>
<protein>
    <submittedName>
        <fullName evidence="1">LuxR family transcriptional regulator</fullName>
    </submittedName>
</protein>
<dbReference type="AlphaFoldDB" id="A0A7I7RX26"/>
<proteinExistence type="predicted"/>
<reference evidence="1 2" key="1">
    <citation type="journal article" date="2019" name="Emerg. Microbes Infect.">
        <title>Comprehensive subspecies identification of 175 nontuberculous mycobacteria species based on 7547 genomic profiles.</title>
        <authorList>
            <person name="Matsumoto Y."/>
            <person name="Kinjo T."/>
            <person name="Motooka D."/>
            <person name="Nabeya D."/>
            <person name="Jung N."/>
            <person name="Uechi K."/>
            <person name="Horii T."/>
            <person name="Iida T."/>
            <person name="Fujita J."/>
            <person name="Nakamura S."/>
        </authorList>
    </citation>
    <scope>NUCLEOTIDE SEQUENCE [LARGE SCALE GENOMIC DNA]</scope>
    <source>
        <strain evidence="1 2">JCM 18538</strain>
    </source>
</reference>
<dbReference type="InterPro" id="IPR014710">
    <property type="entry name" value="RmlC-like_jellyroll"/>
</dbReference>
<keyword evidence="2" id="KW-1185">Reference proteome</keyword>
<organism evidence="1 2">
    <name type="scientific">Mycolicibacterium arabiense</name>
    <dbReference type="NCBI Taxonomy" id="1286181"/>
    <lineage>
        <taxon>Bacteria</taxon>
        <taxon>Bacillati</taxon>
        <taxon>Actinomycetota</taxon>
        <taxon>Actinomycetes</taxon>
        <taxon>Mycobacteriales</taxon>
        <taxon>Mycobacteriaceae</taxon>
        <taxon>Mycolicibacterium</taxon>
    </lineage>
</organism>
<evidence type="ECO:0000313" key="2">
    <source>
        <dbReference type="Proteomes" id="UP000467428"/>
    </source>
</evidence>
<gene>
    <name evidence="1" type="ORF">MARA_20340</name>
</gene>
<dbReference type="SUPFAM" id="SSF51182">
    <property type="entry name" value="RmlC-like cupins"/>
    <property type="match status" value="1"/>
</dbReference>
<dbReference type="Gene3D" id="2.60.120.10">
    <property type="entry name" value="Jelly Rolls"/>
    <property type="match status" value="1"/>
</dbReference>
<dbReference type="PANTHER" id="PTHR37694:SF1">
    <property type="entry name" value="SLR8022 PROTEIN"/>
    <property type="match status" value="1"/>
</dbReference>